<evidence type="ECO:0000256" key="4">
    <source>
        <dbReference type="ARBA" id="ARBA00022519"/>
    </source>
</evidence>
<gene>
    <name evidence="10" type="ORF">A2678_00255</name>
</gene>
<evidence type="ECO:0000259" key="9">
    <source>
        <dbReference type="Pfam" id="PF00482"/>
    </source>
</evidence>
<evidence type="ECO:0000256" key="2">
    <source>
        <dbReference type="ARBA" id="ARBA00005745"/>
    </source>
</evidence>
<evidence type="ECO:0000313" key="11">
    <source>
        <dbReference type="Proteomes" id="UP000178815"/>
    </source>
</evidence>
<evidence type="ECO:0000256" key="3">
    <source>
        <dbReference type="ARBA" id="ARBA00022475"/>
    </source>
</evidence>
<evidence type="ECO:0000313" key="10">
    <source>
        <dbReference type="EMBL" id="OGG48297.1"/>
    </source>
</evidence>
<evidence type="ECO:0000256" key="7">
    <source>
        <dbReference type="ARBA" id="ARBA00023136"/>
    </source>
</evidence>
<keyword evidence="7 8" id="KW-0472">Membrane</keyword>
<keyword evidence="5 8" id="KW-0812">Transmembrane</keyword>
<evidence type="ECO:0000256" key="5">
    <source>
        <dbReference type="ARBA" id="ARBA00022692"/>
    </source>
</evidence>
<evidence type="ECO:0000256" key="8">
    <source>
        <dbReference type="SAM" id="Phobius"/>
    </source>
</evidence>
<dbReference type="Gene3D" id="1.20.81.30">
    <property type="entry name" value="Type II secretion system (T2SS), domain F"/>
    <property type="match status" value="2"/>
</dbReference>
<feature type="transmembrane region" description="Helical" evidence="8">
    <location>
        <begin position="167"/>
        <end position="190"/>
    </location>
</feature>
<comment type="subcellular location">
    <subcellularLocation>
        <location evidence="1">Cell inner membrane</location>
        <topology evidence="1">Multi-pass membrane protein</topology>
    </subcellularLocation>
</comment>
<dbReference type="PANTHER" id="PTHR30012:SF0">
    <property type="entry name" value="TYPE II SECRETION SYSTEM PROTEIN F-RELATED"/>
    <property type="match status" value="1"/>
</dbReference>
<dbReference type="Pfam" id="PF00482">
    <property type="entry name" value="T2SSF"/>
    <property type="match status" value="2"/>
</dbReference>
<dbReference type="AlphaFoldDB" id="A0A1F6CGZ6"/>
<dbReference type="InterPro" id="IPR018076">
    <property type="entry name" value="T2SS_GspF_dom"/>
</dbReference>
<sequence length="401" mass="43736">MLFTYKAIDQDGHEREGTVEAPTEEVAISALQRRNLIISVIESTEKNTFLETKLSFFSGVSNKDIVILSRQIATLFEAQVSALRIFRLLAAEVDNKNLSDILSAVGDDLQAGVPISKALSRHPKVFGSFYVNMVRAGEESGRLSMTFNYLADYLDRSYEITSKAQNALIYPIFVVIVFFGVMALMLALVIPKISAVLLDSGQEIPIYTRIVIGFSNFIVQYGIFVIIALIAGGFYLWQFGKTERGRIVLDSLEISIPYIGDLYQKLYLARIADSFSSMLLSGVSVVEALEIAASVVDNAAYAGVLAQVEQDVKAGSTISDAFARHPEIPGIMVAMTKVGEETGELGKILTTLTKFYTREVANAVDTLVSLIEPVMIVFLGLGVGTLMAAVLLPIYNLAAVL</sequence>
<feature type="domain" description="Type II secretion system protein GspF" evidence="9">
    <location>
        <begin position="69"/>
        <end position="191"/>
    </location>
</feature>
<keyword evidence="6 8" id="KW-1133">Transmembrane helix</keyword>
<accession>A0A1F6CGZ6</accession>
<feature type="transmembrane region" description="Helical" evidence="8">
    <location>
        <begin position="374"/>
        <end position="395"/>
    </location>
</feature>
<protein>
    <recommendedName>
        <fullName evidence="9">Type II secretion system protein GspF domain-containing protein</fullName>
    </recommendedName>
</protein>
<feature type="transmembrane region" description="Helical" evidence="8">
    <location>
        <begin position="210"/>
        <end position="237"/>
    </location>
</feature>
<reference evidence="10 11" key="1">
    <citation type="journal article" date="2016" name="Nat. Commun.">
        <title>Thousands of microbial genomes shed light on interconnected biogeochemical processes in an aquifer system.</title>
        <authorList>
            <person name="Anantharaman K."/>
            <person name="Brown C.T."/>
            <person name="Hug L.A."/>
            <person name="Sharon I."/>
            <person name="Castelle C.J."/>
            <person name="Probst A.J."/>
            <person name="Thomas B.C."/>
            <person name="Singh A."/>
            <person name="Wilkins M.J."/>
            <person name="Karaoz U."/>
            <person name="Brodie E.L."/>
            <person name="Williams K.H."/>
            <person name="Hubbard S.S."/>
            <person name="Banfield J.F."/>
        </authorList>
    </citation>
    <scope>NUCLEOTIDE SEQUENCE [LARGE SCALE GENOMIC DNA]</scope>
</reference>
<dbReference type="FunFam" id="1.20.81.30:FF:000001">
    <property type="entry name" value="Type II secretion system protein F"/>
    <property type="match status" value="1"/>
</dbReference>
<evidence type="ECO:0000256" key="6">
    <source>
        <dbReference type="ARBA" id="ARBA00022989"/>
    </source>
</evidence>
<proteinExistence type="inferred from homology"/>
<organism evidence="10 11">
    <name type="scientific">Candidatus Kaiserbacteria bacterium RIFCSPHIGHO2_01_FULL_53_31</name>
    <dbReference type="NCBI Taxonomy" id="1798481"/>
    <lineage>
        <taxon>Bacteria</taxon>
        <taxon>Candidatus Kaiseribacteriota</taxon>
    </lineage>
</organism>
<dbReference type="EMBL" id="MFKU01000015">
    <property type="protein sequence ID" value="OGG48297.1"/>
    <property type="molecule type" value="Genomic_DNA"/>
</dbReference>
<dbReference type="Proteomes" id="UP000178815">
    <property type="component" value="Unassembled WGS sequence"/>
</dbReference>
<dbReference type="InterPro" id="IPR042094">
    <property type="entry name" value="T2SS_GspF_sf"/>
</dbReference>
<keyword evidence="3" id="KW-1003">Cell membrane</keyword>
<comment type="similarity">
    <text evidence="2">Belongs to the GSP F family.</text>
</comment>
<keyword evidence="4" id="KW-0997">Cell inner membrane</keyword>
<dbReference type="PANTHER" id="PTHR30012">
    <property type="entry name" value="GENERAL SECRETION PATHWAY PROTEIN"/>
    <property type="match status" value="1"/>
</dbReference>
<feature type="domain" description="Type II secretion system protein GspF" evidence="9">
    <location>
        <begin position="272"/>
        <end position="393"/>
    </location>
</feature>
<dbReference type="PRINTS" id="PR00812">
    <property type="entry name" value="BCTERIALGSPF"/>
</dbReference>
<name>A0A1F6CGZ6_9BACT</name>
<dbReference type="InterPro" id="IPR003004">
    <property type="entry name" value="GspF/PilC"/>
</dbReference>
<comment type="caution">
    <text evidence="10">The sequence shown here is derived from an EMBL/GenBank/DDBJ whole genome shotgun (WGS) entry which is preliminary data.</text>
</comment>
<dbReference type="GO" id="GO:0005886">
    <property type="term" value="C:plasma membrane"/>
    <property type="evidence" value="ECO:0007669"/>
    <property type="project" value="UniProtKB-SubCell"/>
</dbReference>
<evidence type="ECO:0000256" key="1">
    <source>
        <dbReference type="ARBA" id="ARBA00004429"/>
    </source>
</evidence>
<dbReference type="STRING" id="1798481.A2678_00255"/>